<dbReference type="GO" id="GO:0008270">
    <property type="term" value="F:zinc ion binding"/>
    <property type="evidence" value="ECO:0007669"/>
    <property type="project" value="UniProtKB-KW"/>
</dbReference>
<dbReference type="GO" id="GO:0043565">
    <property type="term" value="F:sequence-specific DNA binding"/>
    <property type="evidence" value="ECO:0007669"/>
    <property type="project" value="InterPro"/>
</dbReference>
<dbReference type="InParanoid" id="A0A1S4FSA7"/>
<dbReference type="PANTHER" id="PTHR13340:SF2">
    <property type="entry name" value="GATA ZINC FINGER DOMAIN-CONTAINING PROTEIN 1"/>
    <property type="match status" value="1"/>
</dbReference>
<keyword evidence="9" id="KW-1185">Reference proteome</keyword>
<reference evidence="8" key="2">
    <citation type="submission" date="2020-05" db="UniProtKB">
        <authorList>
            <consortium name="EnsemblMetazoa"/>
        </authorList>
    </citation>
    <scope>IDENTIFICATION</scope>
    <source>
        <strain evidence="8">LVP_AGWG</strain>
    </source>
</reference>
<keyword evidence="3" id="KW-0479">Metal-binding</keyword>
<keyword evidence="5" id="KW-0862">Zinc</keyword>
<evidence type="ECO:0000256" key="4">
    <source>
        <dbReference type="ARBA" id="ARBA00022771"/>
    </source>
</evidence>
<dbReference type="InterPro" id="IPR039050">
    <property type="entry name" value="GATAD1"/>
</dbReference>
<sequence>MGPKLAPKCSHCQTGSSEKWHQVEKGVTLCIPCHERQEKEQLELERELKEIQAEPPAPPPSVATVVKSEEQEAGTQGQLPGDTGKEEPKEEKKEVTSEEIKEEPDEKDDKDSNADAKERPLPSLSPRKLRKNVRSARKGGGGGAGGNGGKGGRSRRFIFKKNPMKAPAITVTTRTVETLFHNNIYYQIGDIVSLMDAKDNVYYAQIHGLQIDSYCEKSAYITWLIPTTSSPPPKERFDPASYLIGPEEDLPRKLSCMEFVMHAPSSYYLDRHNPYPRPDCWGPENTSQEDNSNFIWANISHLYQC</sequence>
<feature type="compositionally biased region" description="Basic and acidic residues" evidence="7">
    <location>
        <begin position="83"/>
        <end position="99"/>
    </location>
</feature>
<dbReference type="VEuPathDB" id="VectorBase:AAEL011021"/>
<evidence type="ECO:0000313" key="8">
    <source>
        <dbReference type="EnsemblMetazoa" id="AAEL011021-PA"/>
    </source>
</evidence>
<feature type="compositionally biased region" description="Basic residues" evidence="7">
    <location>
        <begin position="127"/>
        <end position="137"/>
    </location>
</feature>
<comment type="subcellular location">
    <subcellularLocation>
        <location evidence="1">Nucleus</location>
    </subcellularLocation>
</comment>
<evidence type="ECO:0000313" key="9">
    <source>
        <dbReference type="Proteomes" id="UP000008820"/>
    </source>
</evidence>
<dbReference type="AlphaFoldDB" id="A0A1S4FSA7"/>
<feature type="compositionally biased region" description="Basic and acidic residues" evidence="7">
    <location>
        <begin position="107"/>
        <end position="120"/>
    </location>
</feature>
<keyword evidence="6" id="KW-0539">Nucleus</keyword>
<proteinExistence type="predicted"/>
<dbReference type="PANTHER" id="PTHR13340">
    <property type="entry name" value="GATA ZINC FINGER DOMAIN-CONTAINING"/>
    <property type="match status" value="1"/>
</dbReference>
<keyword evidence="4" id="KW-0863">Zinc-finger</keyword>
<dbReference type="Proteomes" id="UP000008820">
    <property type="component" value="Chromosome 1"/>
</dbReference>
<organism evidence="8 9">
    <name type="scientific">Aedes aegypti</name>
    <name type="common">Yellowfever mosquito</name>
    <name type="synonym">Culex aegypti</name>
    <dbReference type="NCBI Taxonomy" id="7159"/>
    <lineage>
        <taxon>Eukaryota</taxon>
        <taxon>Metazoa</taxon>
        <taxon>Ecdysozoa</taxon>
        <taxon>Arthropoda</taxon>
        <taxon>Hexapoda</taxon>
        <taxon>Insecta</taxon>
        <taxon>Pterygota</taxon>
        <taxon>Neoptera</taxon>
        <taxon>Endopterygota</taxon>
        <taxon>Diptera</taxon>
        <taxon>Nematocera</taxon>
        <taxon>Culicoidea</taxon>
        <taxon>Culicidae</taxon>
        <taxon>Culicinae</taxon>
        <taxon>Aedini</taxon>
        <taxon>Aedes</taxon>
        <taxon>Stegomyia</taxon>
    </lineage>
</organism>
<dbReference type="OrthoDB" id="9994231at2759"/>
<protein>
    <recommendedName>
        <fullName evidence="2">GATA zinc finger domain-containing protein 1</fullName>
    </recommendedName>
</protein>
<dbReference type="PROSITE" id="PS50114">
    <property type="entry name" value="GATA_ZN_FINGER_2"/>
    <property type="match status" value="1"/>
</dbReference>
<evidence type="ECO:0000256" key="5">
    <source>
        <dbReference type="ARBA" id="ARBA00022833"/>
    </source>
</evidence>
<dbReference type="GO" id="GO:0006325">
    <property type="term" value="P:chromatin organization"/>
    <property type="evidence" value="ECO:0007669"/>
    <property type="project" value="TreeGrafter"/>
</dbReference>
<dbReference type="GO" id="GO:0005634">
    <property type="term" value="C:nucleus"/>
    <property type="evidence" value="ECO:0007669"/>
    <property type="project" value="UniProtKB-SubCell"/>
</dbReference>
<feature type="region of interest" description="Disordered" evidence="7">
    <location>
        <begin position="46"/>
        <end position="155"/>
    </location>
</feature>
<name>A0A1S4FSA7_AEDAE</name>
<reference evidence="8 9" key="1">
    <citation type="submission" date="2017-06" db="EMBL/GenBank/DDBJ databases">
        <title>Aedes aegypti genome working group (AGWG) sequencing and assembly.</title>
        <authorList>
            <consortium name="Aedes aegypti Genome Working Group (AGWG)"/>
            <person name="Matthews B.J."/>
        </authorList>
    </citation>
    <scope>NUCLEOTIDE SEQUENCE [LARGE SCALE GENOMIC DNA]</scope>
    <source>
        <strain evidence="8 9">LVP_AGWG</strain>
    </source>
</reference>
<gene>
    <name evidence="8" type="primary">5574249</name>
</gene>
<feature type="compositionally biased region" description="Gly residues" evidence="7">
    <location>
        <begin position="138"/>
        <end position="151"/>
    </location>
</feature>
<dbReference type="InterPro" id="IPR000679">
    <property type="entry name" value="Znf_GATA"/>
</dbReference>
<accession>A0A1S4FSA7</accession>
<dbReference type="GO" id="GO:0006355">
    <property type="term" value="P:regulation of DNA-templated transcription"/>
    <property type="evidence" value="ECO:0007669"/>
    <property type="project" value="InterPro"/>
</dbReference>
<evidence type="ECO:0000256" key="6">
    <source>
        <dbReference type="ARBA" id="ARBA00023242"/>
    </source>
</evidence>
<dbReference type="EnsemblMetazoa" id="AAEL011021-RA">
    <property type="protein sequence ID" value="AAEL011021-PA"/>
    <property type="gene ID" value="AAEL011021"/>
</dbReference>
<evidence type="ECO:0000256" key="7">
    <source>
        <dbReference type="SAM" id="MobiDB-lite"/>
    </source>
</evidence>
<evidence type="ECO:0000256" key="1">
    <source>
        <dbReference type="ARBA" id="ARBA00004123"/>
    </source>
</evidence>
<evidence type="ECO:0000256" key="2">
    <source>
        <dbReference type="ARBA" id="ARBA00014943"/>
    </source>
</evidence>
<evidence type="ECO:0000256" key="3">
    <source>
        <dbReference type="ARBA" id="ARBA00022723"/>
    </source>
</evidence>